<dbReference type="EMBL" id="SNRW01012971">
    <property type="protein sequence ID" value="KAA6373168.1"/>
    <property type="molecule type" value="Genomic_DNA"/>
</dbReference>
<evidence type="ECO:0000256" key="1">
    <source>
        <dbReference type="SAM" id="MobiDB-lite"/>
    </source>
</evidence>
<dbReference type="Proteomes" id="UP000324800">
    <property type="component" value="Unassembled WGS sequence"/>
</dbReference>
<evidence type="ECO:0000313" key="2">
    <source>
        <dbReference type="EMBL" id="KAA6373168.1"/>
    </source>
</evidence>
<sequence length="69" mass="7531">MRSTSSTAFTTHGDTSSRSTTPAATSNDRRARLRYLIASAVVSGACLQAGRMLKHGEDKTFFWGQRPLI</sequence>
<evidence type="ECO:0000313" key="3">
    <source>
        <dbReference type="Proteomes" id="UP000324800"/>
    </source>
</evidence>
<organism evidence="2 3">
    <name type="scientific">Streblomastix strix</name>
    <dbReference type="NCBI Taxonomy" id="222440"/>
    <lineage>
        <taxon>Eukaryota</taxon>
        <taxon>Metamonada</taxon>
        <taxon>Preaxostyla</taxon>
        <taxon>Oxymonadida</taxon>
        <taxon>Streblomastigidae</taxon>
        <taxon>Streblomastix</taxon>
    </lineage>
</organism>
<name>A0A5J4URT1_9EUKA</name>
<accession>A0A5J4URT1</accession>
<gene>
    <name evidence="2" type="ORF">EZS28_031306</name>
</gene>
<feature type="compositionally biased region" description="Polar residues" evidence="1">
    <location>
        <begin position="1"/>
        <end position="14"/>
    </location>
</feature>
<reference evidence="2 3" key="1">
    <citation type="submission" date="2019-03" db="EMBL/GenBank/DDBJ databases">
        <title>Single cell metagenomics reveals metabolic interactions within the superorganism composed of flagellate Streblomastix strix and complex community of Bacteroidetes bacteria on its surface.</title>
        <authorList>
            <person name="Treitli S.C."/>
            <person name="Kolisko M."/>
            <person name="Husnik F."/>
            <person name="Keeling P."/>
            <person name="Hampl V."/>
        </authorList>
    </citation>
    <scope>NUCLEOTIDE SEQUENCE [LARGE SCALE GENOMIC DNA]</scope>
    <source>
        <strain evidence="2">ST1C</strain>
    </source>
</reference>
<feature type="region of interest" description="Disordered" evidence="1">
    <location>
        <begin position="1"/>
        <end position="27"/>
    </location>
</feature>
<feature type="compositionally biased region" description="Low complexity" evidence="1">
    <location>
        <begin position="16"/>
        <end position="26"/>
    </location>
</feature>
<protein>
    <submittedName>
        <fullName evidence="2">Uncharacterized protein</fullName>
    </submittedName>
</protein>
<comment type="caution">
    <text evidence="2">The sequence shown here is derived from an EMBL/GenBank/DDBJ whole genome shotgun (WGS) entry which is preliminary data.</text>
</comment>
<dbReference type="AlphaFoldDB" id="A0A5J4URT1"/>
<proteinExistence type="predicted"/>